<sequence length="205" mass="23020">MLRLPRTVNTLKACSRQPLKSIQTRSLMTTKQIHTMPVKHAIENKPLGASKIIALATAGTMATPLLFKKPAQCQAAAYVHEPTPVMDAIHQTKGQKSIFNRGELTFGTFLGLCTGFLVKKVGKLFAAFIGTGFVFLQYLSQQGYVTVHWDRLEGRYNSTFDTDKDGRVTRRDLSSKWQNFVNFLTSNIQFKSTFLVGFFAGLRYM</sequence>
<dbReference type="Pfam" id="PF04930">
    <property type="entry name" value="FUN14"/>
    <property type="match status" value="1"/>
</dbReference>
<accession>A0A367JW05</accession>
<dbReference type="InterPro" id="IPR007014">
    <property type="entry name" value="FUN14"/>
</dbReference>
<dbReference type="PROSITE" id="PS00018">
    <property type="entry name" value="EF_HAND_1"/>
    <property type="match status" value="1"/>
</dbReference>
<dbReference type="OrthoDB" id="163794at2759"/>
<evidence type="ECO:0000256" key="1">
    <source>
        <dbReference type="ARBA" id="ARBA00004370"/>
    </source>
</evidence>
<evidence type="ECO:0000313" key="7">
    <source>
        <dbReference type="Proteomes" id="UP000253551"/>
    </source>
</evidence>
<proteinExistence type="inferred from homology"/>
<evidence type="ECO:0000313" key="6">
    <source>
        <dbReference type="EMBL" id="RCH94085.1"/>
    </source>
</evidence>
<keyword evidence="5" id="KW-0472">Membrane</keyword>
<dbReference type="EMBL" id="PJQM01002605">
    <property type="protein sequence ID" value="RCH94085.1"/>
    <property type="molecule type" value="Genomic_DNA"/>
</dbReference>
<comment type="subcellular location">
    <subcellularLocation>
        <location evidence="1">Membrane</location>
    </subcellularLocation>
</comment>
<dbReference type="InterPro" id="IPR018247">
    <property type="entry name" value="EF_Hand_1_Ca_BS"/>
</dbReference>
<reference evidence="6 7" key="1">
    <citation type="journal article" date="2018" name="G3 (Bethesda)">
        <title>Phylogenetic and Phylogenomic Definition of Rhizopus Species.</title>
        <authorList>
            <person name="Gryganskyi A.P."/>
            <person name="Golan J."/>
            <person name="Dolatabadi S."/>
            <person name="Mondo S."/>
            <person name="Robb S."/>
            <person name="Idnurm A."/>
            <person name="Muszewska A."/>
            <person name="Steczkiewicz K."/>
            <person name="Masonjones S."/>
            <person name="Liao H.L."/>
            <person name="Gajdeczka M.T."/>
            <person name="Anike F."/>
            <person name="Vuek A."/>
            <person name="Anishchenko I.M."/>
            <person name="Voigt K."/>
            <person name="de Hoog G.S."/>
            <person name="Smith M.E."/>
            <person name="Heitman J."/>
            <person name="Vilgalys R."/>
            <person name="Stajich J.E."/>
        </authorList>
    </citation>
    <scope>NUCLEOTIDE SEQUENCE [LARGE SCALE GENOMIC DNA]</scope>
    <source>
        <strain evidence="6 7">LSU 92-RS-03</strain>
    </source>
</reference>
<dbReference type="PANTHER" id="PTHR21346:SF10">
    <property type="entry name" value="TRANSMEMBRANE PROTEIN"/>
    <property type="match status" value="1"/>
</dbReference>
<gene>
    <name evidence="6" type="ORF">CU098_010327</name>
</gene>
<evidence type="ECO:0000256" key="2">
    <source>
        <dbReference type="ARBA" id="ARBA00009160"/>
    </source>
</evidence>
<dbReference type="AlphaFoldDB" id="A0A367JW05"/>
<dbReference type="Proteomes" id="UP000253551">
    <property type="component" value="Unassembled WGS sequence"/>
</dbReference>
<protein>
    <recommendedName>
        <fullName evidence="8">FUN14 domain-containing protein 1</fullName>
    </recommendedName>
</protein>
<comment type="similarity">
    <text evidence="2">Belongs to the FUN14 family.</text>
</comment>
<name>A0A367JW05_RHIST</name>
<dbReference type="PANTHER" id="PTHR21346">
    <property type="entry name" value="FUN14 DOMAIN CONTAINING"/>
    <property type="match status" value="1"/>
</dbReference>
<dbReference type="STRING" id="4846.A0A367JW05"/>
<comment type="caution">
    <text evidence="6">The sequence shown here is derived from an EMBL/GenBank/DDBJ whole genome shotgun (WGS) entry which is preliminary data.</text>
</comment>
<keyword evidence="7" id="KW-1185">Reference proteome</keyword>
<evidence type="ECO:0008006" key="8">
    <source>
        <dbReference type="Google" id="ProtNLM"/>
    </source>
</evidence>
<evidence type="ECO:0000256" key="5">
    <source>
        <dbReference type="ARBA" id="ARBA00023136"/>
    </source>
</evidence>
<keyword evidence="3" id="KW-0812">Transmembrane</keyword>
<dbReference type="GO" id="GO:0016020">
    <property type="term" value="C:membrane"/>
    <property type="evidence" value="ECO:0007669"/>
    <property type="project" value="UniProtKB-SubCell"/>
</dbReference>
<evidence type="ECO:0000256" key="3">
    <source>
        <dbReference type="ARBA" id="ARBA00022692"/>
    </source>
</evidence>
<organism evidence="6 7">
    <name type="scientific">Rhizopus stolonifer</name>
    <name type="common">Rhizopus nigricans</name>
    <dbReference type="NCBI Taxonomy" id="4846"/>
    <lineage>
        <taxon>Eukaryota</taxon>
        <taxon>Fungi</taxon>
        <taxon>Fungi incertae sedis</taxon>
        <taxon>Mucoromycota</taxon>
        <taxon>Mucoromycotina</taxon>
        <taxon>Mucoromycetes</taxon>
        <taxon>Mucorales</taxon>
        <taxon>Mucorineae</taxon>
        <taxon>Rhizopodaceae</taxon>
        <taxon>Rhizopus</taxon>
    </lineage>
</organism>
<keyword evidence="4" id="KW-1133">Transmembrane helix</keyword>
<evidence type="ECO:0000256" key="4">
    <source>
        <dbReference type="ARBA" id="ARBA00022989"/>
    </source>
</evidence>